<reference evidence="5" key="1">
    <citation type="submission" date="2016-06" db="EMBL/GenBank/DDBJ databases">
        <authorList>
            <person name="Sutton G."/>
            <person name="Brinkac L."/>
            <person name="Sanka R."/>
            <person name="Adams M."/>
            <person name="Lau E."/>
            <person name="Garcia-Basteiro A."/>
            <person name="Lopez-Varela E."/>
            <person name="Palencia S."/>
        </authorList>
    </citation>
    <scope>NUCLEOTIDE SEQUENCE [LARGE SCALE GENOMIC DNA]</scope>
    <source>
        <strain evidence="5">1274684.2</strain>
    </source>
</reference>
<dbReference type="InterPro" id="IPR013094">
    <property type="entry name" value="AB_hydrolase_3"/>
</dbReference>
<comment type="caution">
    <text evidence="4">The sequence shown here is derived from an EMBL/GenBank/DDBJ whole genome shotgun (WGS) entry which is preliminary data.</text>
</comment>
<dbReference type="AlphaFoldDB" id="A0A1A3TSL3"/>
<accession>A0A1A3TSL3</accession>
<proteinExistence type="inferred from homology"/>
<gene>
    <name evidence="4" type="ORF">A5648_07385</name>
</gene>
<dbReference type="PANTHER" id="PTHR48081:SF30">
    <property type="entry name" value="ACETYL-HYDROLASE LIPR-RELATED"/>
    <property type="match status" value="1"/>
</dbReference>
<protein>
    <recommendedName>
        <fullName evidence="3">Alpha/beta hydrolase fold-3 domain-containing protein</fullName>
    </recommendedName>
</protein>
<dbReference type="EMBL" id="LZMF01000107">
    <property type="protein sequence ID" value="OBK85357.1"/>
    <property type="molecule type" value="Genomic_DNA"/>
</dbReference>
<organism evidence="4 5">
    <name type="scientific">Mycolicibacter sinensis (strain JDM601)</name>
    <name type="common">Mycobacterium sinense</name>
    <dbReference type="NCBI Taxonomy" id="875328"/>
    <lineage>
        <taxon>Bacteria</taxon>
        <taxon>Bacillati</taxon>
        <taxon>Actinomycetota</taxon>
        <taxon>Actinomycetes</taxon>
        <taxon>Mycobacteriales</taxon>
        <taxon>Mycobacteriaceae</taxon>
        <taxon>Mycolicibacter</taxon>
    </lineage>
</organism>
<name>A0A1A3TSL3_MYCSD</name>
<dbReference type="PANTHER" id="PTHR48081">
    <property type="entry name" value="AB HYDROLASE SUPERFAMILY PROTEIN C4A8.06C"/>
    <property type="match status" value="1"/>
</dbReference>
<comment type="similarity">
    <text evidence="1">Belongs to the 'GDXG' lipolytic enzyme family.</text>
</comment>
<keyword evidence="2" id="KW-0378">Hydrolase</keyword>
<evidence type="ECO:0000313" key="4">
    <source>
        <dbReference type="EMBL" id="OBK85357.1"/>
    </source>
</evidence>
<dbReference type="SUPFAM" id="SSF53474">
    <property type="entry name" value="alpha/beta-Hydrolases"/>
    <property type="match status" value="1"/>
</dbReference>
<dbReference type="Pfam" id="PF07859">
    <property type="entry name" value="Abhydrolase_3"/>
    <property type="match status" value="1"/>
</dbReference>
<evidence type="ECO:0000256" key="2">
    <source>
        <dbReference type="ARBA" id="ARBA00022801"/>
    </source>
</evidence>
<dbReference type="GO" id="GO:0004806">
    <property type="term" value="F:triacylglycerol lipase activity"/>
    <property type="evidence" value="ECO:0007669"/>
    <property type="project" value="TreeGrafter"/>
</dbReference>
<evidence type="ECO:0000313" key="5">
    <source>
        <dbReference type="Proteomes" id="UP000093759"/>
    </source>
</evidence>
<sequence>MSLAAGATTEPADEQLPARVDFPGPGLVSRLVAVVLRMVVRPVIALFARFPDARWPFGWVDRAAFLLPRPRGVRRQRVDLPHCCAELVTPKAPIAGAAILYLHGGGFITCGLHTHRWLVANITRAAGRPALAVDYRQLPQDGLAEALQDAVDGFRALRKRGYAAADISIVGDSAGGYLAVATALAVVQAGLGKPAALAVLSPMTSIDPEFPVDGHADDPLLTRATVRALGRKLAARPTPPDLVVPGPRLTSANLAELPPALIQVGTREVLREGAEELADRIAAAGVRCQLQTWDGQFHVFQAGAPVIGPARAAVSEIAAFLRAGGV</sequence>
<feature type="domain" description="Alpha/beta hydrolase fold-3" evidence="3">
    <location>
        <begin position="99"/>
        <end position="301"/>
    </location>
</feature>
<dbReference type="InterPro" id="IPR050300">
    <property type="entry name" value="GDXG_lipolytic_enzyme"/>
</dbReference>
<evidence type="ECO:0000256" key="1">
    <source>
        <dbReference type="ARBA" id="ARBA00010515"/>
    </source>
</evidence>
<dbReference type="InterPro" id="IPR029058">
    <property type="entry name" value="AB_hydrolase_fold"/>
</dbReference>
<dbReference type="Gene3D" id="3.40.50.1820">
    <property type="entry name" value="alpha/beta hydrolase"/>
    <property type="match status" value="1"/>
</dbReference>
<dbReference type="RefSeq" id="WP_065025448.1">
    <property type="nucleotide sequence ID" value="NZ_LZMF01000107.1"/>
</dbReference>
<dbReference type="Proteomes" id="UP000093759">
    <property type="component" value="Unassembled WGS sequence"/>
</dbReference>
<evidence type="ECO:0000259" key="3">
    <source>
        <dbReference type="Pfam" id="PF07859"/>
    </source>
</evidence>